<accession>A0ABW3HT45</accession>
<reference evidence="2" key="1">
    <citation type="journal article" date="2019" name="Int. J. Syst. Evol. Microbiol.">
        <title>The Global Catalogue of Microorganisms (GCM) 10K type strain sequencing project: providing services to taxonomists for standard genome sequencing and annotation.</title>
        <authorList>
            <consortium name="The Broad Institute Genomics Platform"/>
            <consortium name="The Broad Institute Genome Sequencing Center for Infectious Disease"/>
            <person name="Wu L."/>
            <person name="Ma J."/>
        </authorList>
    </citation>
    <scope>NUCLEOTIDE SEQUENCE [LARGE SCALE GENOMIC DNA]</scope>
    <source>
        <strain evidence="2">CCUG 59129</strain>
    </source>
</reference>
<name>A0ABW3HT45_9BACL</name>
<proteinExistence type="predicted"/>
<comment type="caution">
    <text evidence="1">The sequence shown here is derived from an EMBL/GenBank/DDBJ whole genome shotgun (WGS) entry which is preliminary data.</text>
</comment>
<dbReference type="RefSeq" id="WP_377565245.1">
    <property type="nucleotide sequence ID" value="NZ_JBHTJZ010000023.1"/>
</dbReference>
<dbReference type="SUPFAM" id="SSF74650">
    <property type="entry name" value="Galactose mutarotase-like"/>
    <property type="match status" value="1"/>
</dbReference>
<protein>
    <submittedName>
        <fullName evidence="1">DUF4432 family protein</fullName>
    </submittedName>
</protein>
<evidence type="ECO:0000313" key="1">
    <source>
        <dbReference type="EMBL" id="MFD0960639.1"/>
    </source>
</evidence>
<gene>
    <name evidence="1" type="ORF">ACFQ2I_14700</name>
</gene>
<keyword evidence="2" id="KW-1185">Reference proteome</keyword>
<dbReference type="InterPro" id="IPR011013">
    <property type="entry name" value="Gal_mutarotase_sf_dom"/>
</dbReference>
<dbReference type="InterPro" id="IPR027839">
    <property type="entry name" value="DUF4432"/>
</dbReference>
<dbReference type="Gene3D" id="2.70.98.10">
    <property type="match status" value="1"/>
</dbReference>
<evidence type="ECO:0000313" key="2">
    <source>
        <dbReference type="Proteomes" id="UP001596989"/>
    </source>
</evidence>
<dbReference type="EMBL" id="JBHTJZ010000023">
    <property type="protein sequence ID" value="MFD0960639.1"/>
    <property type="molecule type" value="Genomic_DNA"/>
</dbReference>
<sequence>MSGGSEGRETGCRIEEVLVNDVPMLRLENDSIRITVCVLHGAHIIELLDKRTGIDLLYKDPRGPLRYDVGGWYELFPNAGKACGYNGRTIPKHGDIQHRRWDYKIVEHTSSRIKVSMWTESGVLPFRLERTIGMTSHSGSLYLHECVTNIGQERLPYLWGHHVTFGGAFLDGRCTIQLPACRVFKREEYDSSTSRLHPSAAGTLAAMPGRTEGTVDLTAFPTGPCSEMVFADGMKEHWCSVYNERLETGIGLSWDGEAFPYVWLWMESRGEQAAPYNGRVRGMALEPQSSAVPVLERAIADDAAMWLEAGASKKAWLTAVVHRYDGMVDRVTKEGEVLWKPS</sequence>
<dbReference type="Proteomes" id="UP001596989">
    <property type="component" value="Unassembled WGS sequence"/>
</dbReference>
<dbReference type="Pfam" id="PF14486">
    <property type="entry name" value="DUF4432"/>
    <property type="match status" value="1"/>
</dbReference>
<organism evidence="1 2">
    <name type="scientific">Paenibacillus chungangensis</name>
    <dbReference type="NCBI Taxonomy" id="696535"/>
    <lineage>
        <taxon>Bacteria</taxon>
        <taxon>Bacillati</taxon>
        <taxon>Bacillota</taxon>
        <taxon>Bacilli</taxon>
        <taxon>Bacillales</taxon>
        <taxon>Paenibacillaceae</taxon>
        <taxon>Paenibacillus</taxon>
    </lineage>
</organism>
<dbReference type="InterPro" id="IPR014718">
    <property type="entry name" value="GH-type_carb-bd"/>
</dbReference>